<evidence type="ECO:0000313" key="2">
    <source>
        <dbReference type="Proteomes" id="UP000475117"/>
    </source>
</evidence>
<dbReference type="Proteomes" id="UP000475117">
    <property type="component" value="Chromosome"/>
</dbReference>
<proteinExistence type="predicted"/>
<dbReference type="KEGG" id="soa:G3M56_009430"/>
<gene>
    <name evidence="1" type="ORF">G3M56_009430</name>
</gene>
<protein>
    <submittedName>
        <fullName evidence="1">Uncharacterized protein</fullName>
    </submittedName>
</protein>
<accession>A0A6B3L9N5</accession>
<dbReference type="AlphaFoldDB" id="A0A6B3L9N5"/>
<reference evidence="1 2" key="1">
    <citation type="submission" date="2020-12" db="EMBL/GenBank/DDBJ databases">
        <title>Sulforoseuscoccus oceanibium gen. nov., sp. nov., a representative of the phylum Verrucomicrobia with special cytoplasmic membrane, and proposal of Sulforoseuscoccusaceae fam. nov.</title>
        <authorList>
            <person name="Xi F."/>
        </authorList>
    </citation>
    <scope>NUCLEOTIDE SEQUENCE [LARGE SCALE GENOMIC DNA]</scope>
    <source>
        <strain evidence="1 2">T37</strain>
    </source>
</reference>
<organism evidence="1 2">
    <name type="scientific">Sulfuriroseicoccus oceanibius</name>
    <dbReference type="NCBI Taxonomy" id="2707525"/>
    <lineage>
        <taxon>Bacteria</taxon>
        <taxon>Pseudomonadati</taxon>
        <taxon>Verrucomicrobiota</taxon>
        <taxon>Verrucomicrobiia</taxon>
        <taxon>Verrucomicrobiales</taxon>
        <taxon>Verrucomicrobiaceae</taxon>
        <taxon>Sulfuriroseicoccus</taxon>
    </lineage>
</organism>
<sequence length="291" mass="32888">MKTTYIARTGAVMTALIFGISSLVVLPHNATAANPTPEGVAKSISESKKDGEKALEELAAALEEQNVPEDQRKNILQATEALMAARNAEVKATCRLVALWRGHENDPTKVPEDLDFFVQWLTTYGGRYRASLDHAPAATRNLARFVGDREEIEKALKERSEDEFRMVTKDDFDAYQETTKRRQRVLEEMPQALADMENEEFKKLLVEATVDWDIKTKELEKAVRPLFNACFSHVEVAPDRLKLVLERCIAKAVVRPEDPAESILSYFATLRLRALDQEALRKEQEEATTPK</sequence>
<dbReference type="RefSeq" id="WP_164362567.1">
    <property type="nucleotide sequence ID" value="NZ_CP066776.1"/>
</dbReference>
<keyword evidence="2" id="KW-1185">Reference proteome</keyword>
<evidence type="ECO:0000313" key="1">
    <source>
        <dbReference type="EMBL" id="QQL44115.1"/>
    </source>
</evidence>
<dbReference type="EMBL" id="CP066776">
    <property type="protein sequence ID" value="QQL44115.1"/>
    <property type="molecule type" value="Genomic_DNA"/>
</dbReference>
<name>A0A6B3L9N5_9BACT</name>